<sequence length="1243" mass="140632">MKIHICAAFLYTIQSLRVHSLREPNEDQKNELKTDAGAAEECGKVCRIANEAPMNTSQRKAFDDERRYIKKPRERDIPSWMEMFSKDSNGPLHMALGSSILAVSLALALTTKPRKRKGLLTFSKAERPKFIYEAKEDADVDAEGSDDEITEASHEPSSPSKAPTTLKLGPGMRFLDEELEQEWEKESYFRNVQRGAVLLALVACGMIFDRFYAFWELRSCKGDQWRIFQLLQIVAMIVLAKVFAFLFMVPAMEGAGVELGERSKMLWDLAYWLVIGFFSLFFLAVNVPPFNPSCEMLALMATGEMCSDPALGLANKKMDCTLQGHTACQMFQLWMLIMPYSLPQFRCWHFTFIWLVFLYVGFSWLYAEVTDESTHMVDVPLHSCMLIVTAALGTMKKYYLEKGMRRQFLEDNEQRKALERLYSIFDGMVPKYVIPRMLTQEPICDYRERVTILFVLIHDFHVSDANAALTFLNEYFGKMDDICAAHKVTKIETVAEEYVACVGVLPEDLPTDTSDPVKHHQSLLLRLFSAAYEIQKLQDTAQKKFKMGMHTGAIRAGVIGRKLPRFRLFGDTINTSARMMQKAEPGELMFGEQTNDLLPDTLKAASKAYRNKEGGDTVKMKGKGDVKVFLFDAANFTTGGSTATSTREGPEKPKEMEVKHEVDKVMRHVAGGNHVPRQLLPFILSEKADFTTEEELQRKKHMFSEATFQMWFHMGFVRKFRLRLHRQLLLMAFMTVCDLIHMEHAQAWEKQDKNPGLLPPFPDQRFMGLLLCRCLCLAVGVAWSFFARTEAFREKVQEVQWGLVASNVIVATLMFVSYDAMIFPQIDKPYTEMHFLDYLNQQQSLIFVLAYFIVTNTHPTLFYQSLVYIPAGLIFMGIRDRTGLYISNIGRVIFLCTVLISCLLAHLLEQTSRARFKAKQRVEATQDTIETVLTSLMPTQVLEEIKTSPGRSHSYHQATIAQSDLCGFTQLASDRTPEEVVEFVKDLFGRFDILTDRFNVYKVETVGDAYIAGMAEPPLTAKQSPIEVVKFGMAMIEAGYCALLCHQLPLSKRPFGQDRTVVTCRVGVHHGQCVGGVVGKGMQRYHLFGNFMSQLDTLEATSREGITQISSACKDAIVMERLGRKATSEAAFETLLKDELRCWGVSFGATPLEAAQHRSLGRSGCWAFSDGEHMLFYSMKGDVEALAHRSTVPPDLTREAHGVTAATPCRRSSQGEEHDYEEVGGKTYLIYKDTEAAEAAQSA</sequence>
<gene>
    <name evidence="4" type="ORF">CCMP2556_LOCUS10320</name>
</gene>
<keyword evidence="2" id="KW-0812">Transmembrane</keyword>
<reference evidence="4 5" key="1">
    <citation type="submission" date="2024-02" db="EMBL/GenBank/DDBJ databases">
        <authorList>
            <person name="Chen Y."/>
            <person name="Shah S."/>
            <person name="Dougan E. K."/>
            <person name="Thang M."/>
            <person name="Chan C."/>
        </authorList>
    </citation>
    <scope>NUCLEOTIDE SEQUENCE [LARGE SCALE GENOMIC DNA]</scope>
</reference>
<feature type="transmembrane region" description="Helical" evidence="2">
    <location>
        <begin position="766"/>
        <end position="787"/>
    </location>
</feature>
<feature type="transmembrane region" description="Helical" evidence="2">
    <location>
        <begin position="195"/>
        <end position="215"/>
    </location>
</feature>
<keyword evidence="2" id="KW-1133">Transmembrane helix</keyword>
<proteinExistence type="predicted"/>
<feature type="domain" description="Guanylate cyclase" evidence="3">
    <location>
        <begin position="451"/>
        <end position="580"/>
    </location>
</feature>
<dbReference type="Proteomes" id="UP001642484">
    <property type="component" value="Unassembled WGS sequence"/>
</dbReference>
<dbReference type="PANTHER" id="PTHR45655">
    <property type="entry name" value="GUANYLATE CYCLASE SOLUBLE SUBUNIT BETA-2"/>
    <property type="match status" value="1"/>
</dbReference>
<dbReference type="Pfam" id="PF00211">
    <property type="entry name" value="Guanylate_cyc"/>
    <property type="match status" value="2"/>
</dbReference>
<evidence type="ECO:0000313" key="5">
    <source>
        <dbReference type="Proteomes" id="UP001642484"/>
    </source>
</evidence>
<feature type="transmembrane region" description="Helical" evidence="2">
    <location>
        <begin position="861"/>
        <end position="878"/>
    </location>
</feature>
<feature type="domain" description="Guanylate cyclase" evidence="3">
    <location>
        <begin position="959"/>
        <end position="1099"/>
    </location>
</feature>
<organism evidence="4 5">
    <name type="scientific">Durusdinium trenchii</name>
    <dbReference type="NCBI Taxonomy" id="1381693"/>
    <lineage>
        <taxon>Eukaryota</taxon>
        <taxon>Sar</taxon>
        <taxon>Alveolata</taxon>
        <taxon>Dinophyceae</taxon>
        <taxon>Suessiales</taxon>
        <taxon>Symbiodiniaceae</taxon>
        <taxon>Durusdinium</taxon>
    </lineage>
</organism>
<keyword evidence="5" id="KW-1185">Reference proteome</keyword>
<dbReference type="Gene3D" id="3.30.70.1230">
    <property type="entry name" value="Nucleotide cyclase"/>
    <property type="match status" value="2"/>
</dbReference>
<protein>
    <recommendedName>
        <fullName evidence="3">Guanylate cyclase domain-containing protein</fullName>
    </recommendedName>
</protein>
<dbReference type="InterPro" id="IPR001054">
    <property type="entry name" value="A/G_cyclase"/>
</dbReference>
<feature type="transmembrane region" description="Helical" evidence="2">
    <location>
        <begin position="347"/>
        <end position="367"/>
    </location>
</feature>
<keyword evidence="2" id="KW-0472">Membrane</keyword>
<dbReference type="CDD" id="cd07302">
    <property type="entry name" value="CHD"/>
    <property type="match status" value="2"/>
</dbReference>
<dbReference type="PROSITE" id="PS50125">
    <property type="entry name" value="GUANYLATE_CYCLASE_2"/>
    <property type="match status" value="2"/>
</dbReference>
<feature type="transmembrane region" description="Helical" evidence="2">
    <location>
        <begin position="884"/>
        <end position="908"/>
    </location>
</feature>
<evidence type="ECO:0000313" key="4">
    <source>
        <dbReference type="EMBL" id="CAK9011050.1"/>
    </source>
</evidence>
<dbReference type="EMBL" id="CAXAMN010004792">
    <property type="protein sequence ID" value="CAK9011050.1"/>
    <property type="molecule type" value="Genomic_DNA"/>
</dbReference>
<dbReference type="PANTHER" id="PTHR45655:SF13">
    <property type="entry name" value="SOLUBLE GUANYLATE CYCLASE GCY-32-RELATED"/>
    <property type="match status" value="1"/>
</dbReference>
<feature type="transmembrane region" description="Helical" evidence="2">
    <location>
        <begin position="799"/>
        <end position="818"/>
    </location>
</feature>
<feature type="region of interest" description="Disordered" evidence="1">
    <location>
        <begin position="137"/>
        <end position="163"/>
    </location>
</feature>
<feature type="transmembrane region" description="Helical" evidence="2">
    <location>
        <begin position="269"/>
        <end position="287"/>
    </location>
</feature>
<evidence type="ECO:0000256" key="2">
    <source>
        <dbReference type="SAM" id="Phobius"/>
    </source>
</evidence>
<dbReference type="InterPro" id="IPR029787">
    <property type="entry name" value="Nucleotide_cyclase"/>
</dbReference>
<dbReference type="SUPFAM" id="SSF55073">
    <property type="entry name" value="Nucleotide cyclase"/>
    <property type="match status" value="2"/>
</dbReference>
<feature type="transmembrane region" description="Helical" evidence="2">
    <location>
        <begin position="227"/>
        <end position="249"/>
    </location>
</feature>
<evidence type="ECO:0000256" key="1">
    <source>
        <dbReference type="SAM" id="MobiDB-lite"/>
    </source>
</evidence>
<feature type="compositionally biased region" description="Acidic residues" evidence="1">
    <location>
        <begin position="138"/>
        <end position="150"/>
    </location>
</feature>
<dbReference type="SMART" id="SM00044">
    <property type="entry name" value="CYCc"/>
    <property type="match status" value="2"/>
</dbReference>
<name>A0ABP0J9I9_9DINO</name>
<feature type="region of interest" description="Disordered" evidence="1">
    <location>
        <begin position="1200"/>
        <end position="1220"/>
    </location>
</feature>
<accession>A0ABP0J9I9</accession>
<comment type="caution">
    <text evidence="4">The sequence shown here is derived from an EMBL/GenBank/DDBJ whole genome shotgun (WGS) entry which is preliminary data.</text>
</comment>
<evidence type="ECO:0000259" key="3">
    <source>
        <dbReference type="PROSITE" id="PS50125"/>
    </source>
</evidence>